<proteinExistence type="evidence at transcript level"/>
<dbReference type="Proteomes" id="UP000011116">
    <property type="component" value="Chromosome 2H"/>
</dbReference>
<dbReference type="InterPro" id="IPR053253">
    <property type="entry name" value="Sex_diff_modulator"/>
</dbReference>
<organism evidence="2">
    <name type="scientific">Hordeum vulgare subsp. vulgare</name>
    <name type="common">Domesticated barley</name>
    <dbReference type="NCBI Taxonomy" id="112509"/>
    <lineage>
        <taxon>Eukaryota</taxon>
        <taxon>Viridiplantae</taxon>
        <taxon>Streptophyta</taxon>
        <taxon>Embryophyta</taxon>
        <taxon>Tracheophyta</taxon>
        <taxon>Spermatophyta</taxon>
        <taxon>Magnoliopsida</taxon>
        <taxon>Liliopsida</taxon>
        <taxon>Poales</taxon>
        <taxon>Poaceae</taxon>
        <taxon>BOP clade</taxon>
        <taxon>Pooideae</taxon>
        <taxon>Triticodae</taxon>
        <taxon>Triticeae</taxon>
        <taxon>Hordeinae</taxon>
        <taxon>Hordeum</taxon>
    </lineage>
</organism>
<reference evidence="3" key="3">
    <citation type="submission" date="2020-10" db="EMBL/GenBank/DDBJ databases">
        <authorList>
            <person name="Scholz U."/>
            <person name="Mascher M."/>
            <person name="Fiebig A."/>
        </authorList>
    </citation>
    <scope>NUCLEOTIDE SEQUENCE [LARGE SCALE GENOMIC DNA]</scope>
    <source>
        <strain evidence="3">cv. Morex</strain>
    </source>
</reference>
<feature type="compositionally biased region" description="Low complexity" evidence="1">
    <location>
        <begin position="103"/>
        <end position="113"/>
    </location>
</feature>
<feature type="region of interest" description="Disordered" evidence="1">
    <location>
        <begin position="189"/>
        <end position="217"/>
    </location>
</feature>
<evidence type="ECO:0000313" key="2">
    <source>
        <dbReference type="EMBL" id="BAJ88480.1"/>
    </source>
</evidence>
<dbReference type="GeneID" id="123426947"/>
<feature type="region of interest" description="Disordered" evidence="1">
    <location>
        <begin position="101"/>
        <end position="128"/>
    </location>
</feature>
<dbReference type="OrthoDB" id="696013at2759"/>
<keyword evidence="4" id="KW-1185">Reference proteome</keyword>
<feature type="region of interest" description="Disordered" evidence="1">
    <location>
        <begin position="156"/>
        <end position="176"/>
    </location>
</feature>
<dbReference type="EMBL" id="AK357266">
    <property type="protein sequence ID" value="BAJ88480.1"/>
    <property type="molecule type" value="mRNA"/>
</dbReference>
<protein>
    <submittedName>
        <fullName evidence="2">Predicted protein</fullName>
    </submittedName>
</protein>
<dbReference type="PANTHER" id="PTHR33087:SF49">
    <property type="entry name" value="DUF4283 DOMAIN-CONTAINING PROTEIN"/>
    <property type="match status" value="1"/>
</dbReference>
<dbReference type="AlphaFoldDB" id="F2D059"/>
<dbReference type="Gramene" id="HORVU.MOREX.r2.2HG0143790.1">
    <property type="protein sequence ID" value="HORVU.MOREX.r2.2HG0143790.1.CDS.1"/>
    <property type="gene ID" value="HORVU.MOREX.r2.2HG0143790"/>
</dbReference>
<accession>F2D059</accession>
<dbReference type="PANTHER" id="PTHR33087">
    <property type="entry name" value="OS07G0539200 PROTEIN"/>
    <property type="match status" value="1"/>
</dbReference>
<sequence length="341" mass="36777">MQFWSLSGAKEALGDVGRVDRLDTRTLEWGHTKTFACWLWVWDVAHIPTKRALLVLKWCTGRADEIISLAPFDRRIPPPSGVRCYDLLIHVDLLEDWTLSPRSSHSGQSGMPSSDEDDDRPLPRIEPGTWVASMEDDQGRARRGAPRIGAAGCVPLLGSGGRDQEDGGGSGGLGQSWRDRLLGRGCHAKGKDADVVKNAHRRRSRTSVTGGRGRSQAGKDVGALVLRATPPPLGLVPTPQVEEDPAQFFSFSGTGRALSPPPRTDCMQLEMENAMLEALDTPLDFEDGGRSPPRLDAGPCRAGKPGDASVPAALHKLPRSSHNKLSDGGSHSEGGHNSDWQ</sequence>
<evidence type="ECO:0000313" key="3">
    <source>
        <dbReference type="EnsemblPlants" id="HORVU.MOREX.r3.2HG0173980.1.CDS1"/>
    </source>
</evidence>
<reference evidence="4" key="2">
    <citation type="journal article" date="2012" name="Nature">
        <title>A physical, genetic and functional sequence assembly of the barley genome.</title>
        <authorList>
            <consortium name="The International Barley Genome Sequencing Consortium"/>
            <person name="Mayer K.F."/>
            <person name="Waugh R."/>
            <person name="Brown J.W."/>
            <person name="Schulman A."/>
            <person name="Langridge P."/>
            <person name="Platzer M."/>
            <person name="Fincher G.B."/>
            <person name="Muehlbauer G.J."/>
            <person name="Sato K."/>
            <person name="Close T.J."/>
            <person name="Wise R.P."/>
            <person name="Stein N."/>
        </authorList>
    </citation>
    <scope>NUCLEOTIDE SEQUENCE [LARGE SCALE GENOMIC DNA]</scope>
    <source>
        <strain evidence="4">cv. Morex</strain>
    </source>
</reference>
<evidence type="ECO:0000313" key="4">
    <source>
        <dbReference type="Proteomes" id="UP000011116"/>
    </source>
</evidence>
<dbReference type="EnsemblPlants" id="HORVU.MOREX.r3.2HG0173980.1">
    <property type="protein sequence ID" value="HORVU.MOREX.r3.2HG0173980.1.CDS1"/>
    <property type="gene ID" value="HORVU.MOREX.r3.2HG0173980"/>
</dbReference>
<dbReference type="KEGG" id="hvg:123426947"/>
<evidence type="ECO:0000256" key="1">
    <source>
        <dbReference type="SAM" id="MobiDB-lite"/>
    </source>
</evidence>
<dbReference type="HOGENOM" id="CLU_814721_0_0_1"/>
<reference evidence="2" key="1">
    <citation type="journal article" date="2011" name="Plant Physiol.">
        <title>Comprehensive sequence analysis of 24,783 barley full-length cDNAs derived from 12 clone libraries.</title>
        <authorList>
            <person name="Matsumoto T."/>
            <person name="Tanaka T."/>
            <person name="Sakai H."/>
            <person name="Amano N."/>
            <person name="Kanamori H."/>
            <person name="Kurita K."/>
            <person name="Kikuta A."/>
            <person name="Kamiya K."/>
            <person name="Yamamoto M."/>
            <person name="Ikawa H."/>
            <person name="Fujii N."/>
            <person name="Hori K."/>
            <person name="Itoh T."/>
            <person name="Sato K."/>
        </authorList>
    </citation>
    <scope>NUCLEOTIDE SEQUENCE</scope>
    <source>
        <tissue evidence="2">Leaf</tissue>
    </source>
</reference>
<dbReference type="RefSeq" id="XP_044966804.1">
    <property type="nucleotide sequence ID" value="XM_045110869.1"/>
</dbReference>
<feature type="region of interest" description="Disordered" evidence="1">
    <location>
        <begin position="279"/>
        <end position="341"/>
    </location>
</feature>
<reference evidence="3" key="4">
    <citation type="submission" date="2022-01" db="UniProtKB">
        <authorList>
            <consortium name="EnsemblPlants"/>
        </authorList>
    </citation>
    <scope>IDENTIFICATION</scope>
    <source>
        <strain evidence="3">subsp. vulgare</strain>
    </source>
</reference>
<gene>
    <name evidence="3" type="primary">LOC123426947</name>
</gene>
<name>F2D059_HORVV</name>
<dbReference type="Gramene" id="HORVU.MOREX.r3.2HG0173980.1">
    <property type="protein sequence ID" value="HORVU.MOREX.r3.2HG0173980.1.CDS1"/>
    <property type="gene ID" value="HORVU.MOREX.r3.2HG0173980"/>
</dbReference>